<comment type="caution">
    <text evidence="2">The sequence shown here is derived from an EMBL/GenBank/DDBJ whole genome shotgun (WGS) entry which is preliminary data.</text>
</comment>
<protein>
    <submittedName>
        <fullName evidence="2">Uncharacterized protein</fullName>
    </submittedName>
</protein>
<dbReference type="GO" id="GO:0008901">
    <property type="term" value="F:ferredoxin hydrogenase activity"/>
    <property type="evidence" value="ECO:0007669"/>
    <property type="project" value="InterPro"/>
</dbReference>
<dbReference type="SUPFAM" id="SSF56762">
    <property type="entry name" value="HydB/Nqo4-like"/>
    <property type="match status" value="1"/>
</dbReference>
<dbReference type="AlphaFoldDB" id="X1LCL3"/>
<gene>
    <name evidence="2" type="ORF">S06H3_16911</name>
</gene>
<name>X1LCL3_9ZZZZ</name>
<feature type="non-terminal residue" evidence="2">
    <location>
        <position position="1"/>
    </location>
</feature>
<sequence>LARLNLNAQKLHPRAAELLPKVCKAVGRELPWRNSFLSLPARALETTHALALAVDILEGYDPPGRSRVPIEPCAGLGAAATEAPRGVLWHRYETDAQGFIKSACIIPPTSQNQSQIEEDLRKLARQMSHLDDEKLCLRCEQLIRNYDPCISCSAHFLRLHVERLP</sequence>
<dbReference type="InterPro" id="IPR029014">
    <property type="entry name" value="NiFe-Hase_large"/>
</dbReference>
<dbReference type="EMBL" id="BARV01008409">
    <property type="protein sequence ID" value="GAI03576.1"/>
    <property type="molecule type" value="Genomic_DNA"/>
</dbReference>
<dbReference type="InterPro" id="IPR001501">
    <property type="entry name" value="Ni-dep_hyd_lsu"/>
</dbReference>
<dbReference type="PANTHER" id="PTHR43600">
    <property type="entry name" value="COENZYME F420 HYDROGENASE, SUBUNIT ALPHA"/>
    <property type="match status" value="1"/>
</dbReference>
<dbReference type="Pfam" id="PF00374">
    <property type="entry name" value="NiFeSe_Hases"/>
    <property type="match status" value="1"/>
</dbReference>
<accession>X1LCL3</accession>
<dbReference type="PROSITE" id="PS00508">
    <property type="entry name" value="NI_HGENASE_L_2"/>
    <property type="match status" value="1"/>
</dbReference>
<evidence type="ECO:0000313" key="2">
    <source>
        <dbReference type="EMBL" id="GAI03576.1"/>
    </source>
</evidence>
<dbReference type="Gene3D" id="1.10.645.10">
    <property type="entry name" value="Cytochrome-c3 Hydrogenase, chain B"/>
    <property type="match status" value="1"/>
</dbReference>
<evidence type="ECO:0000256" key="1">
    <source>
        <dbReference type="ARBA" id="ARBA00023002"/>
    </source>
</evidence>
<proteinExistence type="predicted"/>
<dbReference type="GO" id="GO:0016151">
    <property type="term" value="F:nickel cation binding"/>
    <property type="evidence" value="ECO:0007669"/>
    <property type="project" value="InterPro"/>
</dbReference>
<keyword evidence="1" id="KW-0560">Oxidoreductase</keyword>
<dbReference type="InterPro" id="IPR018194">
    <property type="entry name" value="Ni-dep_hyd_lsu_Ni_BS"/>
</dbReference>
<organism evidence="2">
    <name type="scientific">marine sediment metagenome</name>
    <dbReference type="NCBI Taxonomy" id="412755"/>
    <lineage>
        <taxon>unclassified sequences</taxon>
        <taxon>metagenomes</taxon>
        <taxon>ecological metagenomes</taxon>
    </lineage>
</organism>
<dbReference type="PANTHER" id="PTHR43600:SF4">
    <property type="entry name" value="CYTOSOLIC NIFE-HYDROGENASE, ALPHA SUBUNIT"/>
    <property type="match status" value="1"/>
</dbReference>
<reference evidence="2" key="1">
    <citation type="journal article" date="2014" name="Front. Microbiol.">
        <title>High frequency of phylogenetically diverse reductive dehalogenase-homologous genes in deep subseafloor sedimentary metagenomes.</title>
        <authorList>
            <person name="Kawai M."/>
            <person name="Futagami T."/>
            <person name="Toyoda A."/>
            <person name="Takaki Y."/>
            <person name="Nishi S."/>
            <person name="Hori S."/>
            <person name="Arai W."/>
            <person name="Tsubouchi T."/>
            <person name="Morono Y."/>
            <person name="Uchiyama I."/>
            <person name="Ito T."/>
            <person name="Fujiyama A."/>
            <person name="Inagaki F."/>
            <person name="Takami H."/>
        </authorList>
    </citation>
    <scope>NUCLEOTIDE SEQUENCE</scope>
    <source>
        <strain evidence="2">Expedition CK06-06</strain>
    </source>
</reference>